<comment type="caution">
    <text evidence="1">The sequence shown here is derived from an EMBL/GenBank/DDBJ whole genome shotgun (WGS) entry which is preliminary data.</text>
</comment>
<accession>J9GM60</accession>
<protein>
    <submittedName>
        <fullName evidence="1">Uncharacterized protein</fullName>
    </submittedName>
</protein>
<sequence length="47" mass="5287">MFRGSLIIHYRSAHTGLTIHVMAFPVKWIRHVKFSICSGGMSVCLTP</sequence>
<name>J9GM60_9ZZZZ</name>
<reference evidence="1" key="1">
    <citation type="journal article" date="2012" name="PLoS ONE">
        <title>Gene sets for utilization of primary and secondary nutrition supplies in the distal gut of endangered iberian lynx.</title>
        <authorList>
            <person name="Alcaide M."/>
            <person name="Messina E."/>
            <person name="Richter M."/>
            <person name="Bargiela R."/>
            <person name="Peplies J."/>
            <person name="Huws S.A."/>
            <person name="Newbold C.J."/>
            <person name="Golyshin P.N."/>
            <person name="Simon M.A."/>
            <person name="Lopez G."/>
            <person name="Yakimov M.M."/>
            <person name="Ferrer M."/>
        </authorList>
    </citation>
    <scope>NUCLEOTIDE SEQUENCE</scope>
</reference>
<proteinExistence type="predicted"/>
<evidence type="ECO:0000313" key="1">
    <source>
        <dbReference type="EMBL" id="EJX00905.1"/>
    </source>
</evidence>
<organism evidence="1">
    <name type="scientific">gut metagenome</name>
    <dbReference type="NCBI Taxonomy" id="749906"/>
    <lineage>
        <taxon>unclassified sequences</taxon>
        <taxon>metagenomes</taxon>
        <taxon>organismal metagenomes</taxon>
    </lineage>
</organism>
<dbReference type="AlphaFoldDB" id="J9GM60"/>
<gene>
    <name evidence="1" type="ORF">EVA_10990</name>
</gene>
<dbReference type="EMBL" id="AMCI01003179">
    <property type="protein sequence ID" value="EJX00905.1"/>
    <property type="molecule type" value="Genomic_DNA"/>
</dbReference>